<comment type="caution">
    <text evidence="3">The sequence shown here is derived from an EMBL/GenBank/DDBJ whole genome shotgun (WGS) entry which is preliminary data.</text>
</comment>
<name>A0AB34J9W3_PRYPA</name>
<feature type="compositionally biased region" description="Low complexity" evidence="1">
    <location>
        <begin position="356"/>
        <end position="369"/>
    </location>
</feature>
<sequence length="459" mass="48964">MRQGTHSPPAATASIALRVGASGVEAMVEIQPPKRGRHSRVRFAELERLPTRTSGQHYSWSAGGSRARLLSKHALRSDSAADMARSAMCSSVALPACALGALGAAAVVVSLHAIPHWLHAGTAALLLIGLFVGAAMVSLAITALAQLWYMPSPNHTFLQKKRKQQERSLLWIPSGVAILIALGLLRTHAPQPLAPPLYDVTTSPEEPPSYSPSYAAKYNTSFPRVNAGIIRANYPAIHPLHTTLRPADAAARAAEVCDELGWALVWRAEPAPSVFELQATFSSPILKYDATDIAIRIRPRSGGRGEHTVDGALVDIRSRSRDRPQGDFGLNEMTILRFLTSPHWPEVVPQKEKPRAVATPVAKPVAKQATATRGAPVEEHVELQARAPPSHPVHRPVHPPPPPLASSPPTSPPLVPSIPHGGPPPPIGPPRVSSPPPPSRDSVRVEPASGTIPATMSRL</sequence>
<gene>
    <name evidence="3" type="ORF">AB1Y20_002002</name>
</gene>
<dbReference type="Pfam" id="PF07386">
    <property type="entry name" value="DUF1499"/>
    <property type="match status" value="1"/>
</dbReference>
<evidence type="ECO:0008006" key="5">
    <source>
        <dbReference type="Google" id="ProtNLM"/>
    </source>
</evidence>
<feature type="transmembrane region" description="Helical" evidence="2">
    <location>
        <begin position="120"/>
        <end position="149"/>
    </location>
</feature>
<feature type="compositionally biased region" description="Pro residues" evidence="1">
    <location>
        <begin position="398"/>
        <end position="439"/>
    </location>
</feature>
<dbReference type="AlphaFoldDB" id="A0AB34J9W3"/>
<accession>A0AB34J9W3</accession>
<feature type="transmembrane region" description="Helical" evidence="2">
    <location>
        <begin position="169"/>
        <end position="185"/>
    </location>
</feature>
<dbReference type="EMBL" id="JBGBPQ010000011">
    <property type="protein sequence ID" value="KAL1515373.1"/>
    <property type="molecule type" value="Genomic_DNA"/>
</dbReference>
<feature type="transmembrane region" description="Helical" evidence="2">
    <location>
        <begin position="92"/>
        <end position="114"/>
    </location>
</feature>
<organism evidence="3 4">
    <name type="scientific">Prymnesium parvum</name>
    <name type="common">Toxic golden alga</name>
    <dbReference type="NCBI Taxonomy" id="97485"/>
    <lineage>
        <taxon>Eukaryota</taxon>
        <taxon>Haptista</taxon>
        <taxon>Haptophyta</taxon>
        <taxon>Prymnesiophyceae</taxon>
        <taxon>Prymnesiales</taxon>
        <taxon>Prymnesiaceae</taxon>
        <taxon>Prymnesium</taxon>
    </lineage>
</organism>
<dbReference type="InterPro" id="IPR010865">
    <property type="entry name" value="DUF1499"/>
</dbReference>
<protein>
    <recommendedName>
        <fullName evidence="5">DUF1499 domain-containing protein</fullName>
    </recommendedName>
</protein>
<reference evidence="3 4" key="1">
    <citation type="journal article" date="2024" name="Science">
        <title>Giant polyketide synthase enzymes in the biosynthesis of giant marine polyether toxins.</title>
        <authorList>
            <person name="Fallon T.R."/>
            <person name="Shende V.V."/>
            <person name="Wierzbicki I.H."/>
            <person name="Pendleton A.L."/>
            <person name="Watervoot N.F."/>
            <person name="Auber R.P."/>
            <person name="Gonzalez D.J."/>
            <person name="Wisecaver J.H."/>
            <person name="Moore B.S."/>
        </authorList>
    </citation>
    <scope>NUCLEOTIDE SEQUENCE [LARGE SCALE GENOMIC DNA]</scope>
    <source>
        <strain evidence="3 4">12B1</strain>
    </source>
</reference>
<proteinExistence type="predicted"/>
<dbReference type="Proteomes" id="UP001515480">
    <property type="component" value="Unassembled WGS sequence"/>
</dbReference>
<keyword evidence="2" id="KW-1133">Transmembrane helix</keyword>
<feature type="region of interest" description="Disordered" evidence="1">
    <location>
        <begin position="347"/>
        <end position="459"/>
    </location>
</feature>
<evidence type="ECO:0000256" key="2">
    <source>
        <dbReference type="SAM" id="Phobius"/>
    </source>
</evidence>
<evidence type="ECO:0000313" key="3">
    <source>
        <dbReference type="EMBL" id="KAL1515373.1"/>
    </source>
</evidence>
<evidence type="ECO:0000256" key="1">
    <source>
        <dbReference type="SAM" id="MobiDB-lite"/>
    </source>
</evidence>
<keyword evidence="4" id="KW-1185">Reference proteome</keyword>
<keyword evidence="2" id="KW-0472">Membrane</keyword>
<keyword evidence="2" id="KW-0812">Transmembrane</keyword>
<evidence type="ECO:0000313" key="4">
    <source>
        <dbReference type="Proteomes" id="UP001515480"/>
    </source>
</evidence>